<dbReference type="PANTHER" id="PTHR13085:SF0">
    <property type="entry name" value="SIGNAL PEPTIDASE COMPLEX SUBUNIT 2"/>
    <property type="match status" value="1"/>
</dbReference>
<comment type="caution">
    <text evidence="10">The sequence shown here is derived from an EMBL/GenBank/DDBJ whole genome shotgun (WGS) entry which is preliminary data.</text>
</comment>
<evidence type="ECO:0000313" key="10">
    <source>
        <dbReference type="EMBL" id="GLC59429.1"/>
    </source>
</evidence>
<dbReference type="EMBL" id="BRXU01000027">
    <property type="protein sequence ID" value="GLC59429.1"/>
    <property type="molecule type" value="Genomic_DNA"/>
</dbReference>
<dbReference type="Pfam" id="PF06703">
    <property type="entry name" value="SPC25"/>
    <property type="match status" value="1"/>
</dbReference>
<keyword evidence="5 9" id="KW-0256">Endoplasmic reticulum</keyword>
<evidence type="ECO:0000256" key="6">
    <source>
        <dbReference type="ARBA" id="ARBA00022989"/>
    </source>
</evidence>
<evidence type="ECO:0000256" key="9">
    <source>
        <dbReference type="RuleBase" id="RU368033"/>
    </source>
</evidence>
<comment type="subcellular location">
    <subcellularLocation>
        <location evidence="1 9">Endoplasmic reticulum membrane</location>
        <topology evidence="1 9">Multi-pass membrane protein</topology>
    </subcellularLocation>
</comment>
<dbReference type="GO" id="GO:0008233">
    <property type="term" value="F:peptidase activity"/>
    <property type="evidence" value="ECO:0007669"/>
    <property type="project" value="UniProtKB-UniRule"/>
</dbReference>
<comment type="similarity">
    <text evidence="2 9">Belongs to the SPCS2 family.</text>
</comment>
<dbReference type="InterPro" id="IPR009582">
    <property type="entry name" value="Spc2/SPCS2"/>
</dbReference>
<dbReference type="OrthoDB" id="29558at2759"/>
<accession>A0A9W6F7Q9</accession>
<evidence type="ECO:0000256" key="1">
    <source>
        <dbReference type="ARBA" id="ARBA00004477"/>
    </source>
</evidence>
<sequence>MGRKQASKPAKPEPVPEPAREPIRISNLYEAGVLKGTLDDVAREVVLDHGYEEDIVINNVKIVLGLVAIAAAAYSQFGPGKFPANWWMVFSCVILYIVLTFAMNIYSWKMEGDAFLVTKPFRGGQGVRLSSRMARFSCEYTLVLTDREDPNLEVLSTVRIPEYFHEDGYLADTAWRTEVEQLCAAFDAKRGEKAAKKQN</sequence>
<dbReference type="AlphaFoldDB" id="A0A9W6F7Q9"/>
<protein>
    <recommendedName>
        <fullName evidence="3 9">Signal peptidase complex subunit 2</fullName>
    </recommendedName>
</protein>
<gene>
    <name evidence="10" type="primary">PLEST008244</name>
    <name evidence="10" type="ORF">PLESTB_001485100</name>
</gene>
<dbReference type="GO" id="GO:0045047">
    <property type="term" value="P:protein targeting to ER"/>
    <property type="evidence" value="ECO:0007669"/>
    <property type="project" value="TreeGrafter"/>
</dbReference>
<evidence type="ECO:0000256" key="7">
    <source>
        <dbReference type="ARBA" id="ARBA00023136"/>
    </source>
</evidence>
<evidence type="ECO:0000256" key="5">
    <source>
        <dbReference type="ARBA" id="ARBA00022824"/>
    </source>
</evidence>
<comment type="function">
    <text evidence="8 9">Component of the signal peptidase complex (SPC) which catalyzes the cleavage of N-terminal signal sequences from nascent proteins as they are translocated into the lumen of the endoplasmic reticulum. Enhances the enzymatic activity of SPC and facilitates the interactions between different components of the translocation site.</text>
</comment>
<dbReference type="GO" id="GO:0005787">
    <property type="term" value="C:signal peptidase complex"/>
    <property type="evidence" value="ECO:0007669"/>
    <property type="project" value="UniProtKB-UniRule"/>
</dbReference>
<keyword evidence="7 9" id="KW-0472">Membrane</keyword>
<reference evidence="10 11" key="1">
    <citation type="journal article" date="2023" name="Commun. Biol.">
        <title>Reorganization of the ancestral sex-determining regions during the evolution of trioecy in Pleodorina starrii.</title>
        <authorList>
            <person name="Takahashi K."/>
            <person name="Suzuki S."/>
            <person name="Kawai-Toyooka H."/>
            <person name="Yamamoto K."/>
            <person name="Hamaji T."/>
            <person name="Ootsuki R."/>
            <person name="Yamaguchi H."/>
            <person name="Kawachi M."/>
            <person name="Higashiyama T."/>
            <person name="Nozaki H."/>
        </authorList>
    </citation>
    <scope>NUCLEOTIDE SEQUENCE [LARGE SCALE GENOMIC DNA]</scope>
    <source>
        <strain evidence="10 11">NIES-4479</strain>
    </source>
</reference>
<name>A0A9W6F7Q9_9CHLO</name>
<feature type="transmembrane region" description="Helical" evidence="9">
    <location>
        <begin position="55"/>
        <end position="74"/>
    </location>
</feature>
<evidence type="ECO:0000256" key="2">
    <source>
        <dbReference type="ARBA" id="ARBA00007324"/>
    </source>
</evidence>
<keyword evidence="11" id="KW-1185">Reference proteome</keyword>
<evidence type="ECO:0000256" key="4">
    <source>
        <dbReference type="ARBA" id="ARBA00022692"/>
    </source>
</evidence>
<evidence type="ECO:0000256" key="3">
    <source>
        <dbReference type="ARBA" id="ARBA00017057"/>
    </source>
</evidence>
<dbReference type="GO" id="GO:0006465">
    <property type="term" value="P:signal peptide processing"/>
    <property type="evidence" value="ECO:0007669"/>
    <property type="project" value="UniProtKB-UniRule"/>
</dbReference>
<keyword evidence="4 9" id="KW-0812">Transmembrane</keyword>
<feature type="transmembrane region" description="Helical" evidence="9">
    <location>
        <begin position="86"/>
        <end position="106"/>
    </location>
</feature>
<dbReference type="PANTHER" id="PTHR13085">
    <property type="entry name" value="MICROSOMAL SIGNAL PEPTIDASE 25 KDA SUBUNIT"/>
    <property type="match status" value="1"/>
</dbReference>
<evidence type="ECO:0000256" key="8">
    <source>
        <dbReference type="ARBA" id="ARBA00045608"/>
    </source>
</evidence>
<dbReference type="Proteomes" id="UP001165080">
    <property type="component" value="Unassembled WGS sequence"/>
</dbReference>
<organism evidence="10 11">
    <name type="scientific">Pleodorina starrii</name>
    <dbReference type="NCBI Taxonomy" id="330485"/>
    <lineage>
        <taxon>Eukaryota</taxon>
        <taxon>Viridiplantae</taxon>
        <taxon>Chlorophyta</taxon>
        <taxon>core chlorophytes</taxon>
        <taxon>Chlorophyceae</taxon>
        <taxon>CS clade</taxon>
        <taxon>Chlamydomonadales</taxon>
        <taxon>Volvocaceae</taxon>
        <taxon>Pleodorina</taxon>
    </lineage>
</organism>
<evidence type="ECO:0000313" key="11">
    <source>
        <dbReference type="Proteomes" id="UP001165080"/>
    </source>
</evidence>
<keyword evidence="6 9" id="KW-1133">Transmembrane helix</keyword>
<proteinExistence type="inferred from homology"/>